<feature type="binding site" evidence="4">
    <location>
        <position position="28"/>
    </location>
    <ligand>
        <name>substrate</name>
    </ligand>
</feature>
<accession>D4H123</accession>
<dbReference type="EMBL" id="CP001968">
    <property type="protein sequence ID" value="ADD68686.1"/>
    <property type="molecule type" value="Genomic_DNA"/>
</dbReference>
<keyword evidence="5" id="KW-0460">Magnesium</keyword>
<organism evidence="6 7">
    <name type="scientific">Denitrovibrio acetiphilus (strain DSM 12809 / NBRC 114555 / N2460)</name>
    <dbReference type="NCBI Taxonomy" id="522772"/>
    <lineage>
        <taxon>Bacteria</taxon>
        <taxon>Pseudomonadati</taxon>
        <taxon>Deferribacterota</taxon>
        <taxon>Deferribacteres</taxon>
        <taxon>Deferribacterales</taxon>
        <taxon>Geovibrionaceae</taxon>
        <taxon>Denitrovibrio</taxon>
    </lineage>
</organism>
<comment type="catalytic activity">
    <reaction evidence="5">
        <text>(6S)-5-formyl-5,6,7,8-tetrahydrofolate + ATP = (6R)-5,10-methenyltetrahydrofolate + ADP + phosphate</text>
        <dbReference type="Rhea" id="RHEA:10488"/>
        <dbReference type="ChEBI" id="CHEBI:30616"/>
        <dbReference type="ChEBI" id="CHEBI:43474"/>
        <dbReference type="ChEBI" id="CHEBI:57455"/>
        <dbReference type="ChEBI" id="CHEBI:57457"/>
        <dbReference type="ChEBI" id="CHEBI:456216"/>
        <dbReference type="EC" id="6.3.3.2"/>
    </reaction>
</comment>
<proteinExistence type="inferred from homology"/>
<keyword evidence="2 4" id="KW-0547">Nucleotide-binding</keyword>
<evidence type="ECO:0000256" key="1">
    <source>
        <dbReference type="ARBA" id="ARBA00010638"/>
    </source>
</evidence>
<reference evidence="6 7" key="1">
    <citation type="journal article" date="2010" name="Stand. Genomic Sci.">
        <title>Complete genome sequence of Denitrovibrio acetiphilus type strain (N2460).</title>
        <authorList>
            <person name="Kiss H."/>
            <person name="Lang E."/>
            <person name="Lapidus A."/>
            <person name="Copeland A."/>
            <person name="Nolan M."/>
            <person name="Glavina Del Rio T."/>
            <person name="Chen F."/>
            <person name="Lucas S."/>
            <person name="Tice H."/>
            <person name="Cheng J.F."/>
            <person name="Han C."/>
            <person name="Goodwin L."/>
            <person name="Pitluck S."/>
            <person name="Liolios K."/>
            <person name="Pati A."/>
            <person name="Ivanova N."/>
            <person name="Mavromatis K."/>
            <person name="Chen A."/>
            <person name="Palaniappan K."/>
            <person name="Land M."/>
            <person name="Hauser L."/>
            <person name="Chang Y.J."/>
            <person name="Jeffries C.D."/>
            <person name="Detter J.C."/>
            <person name="Brettin T."/>
            <person name="Spring S."/>
            <person name="Rohde M."/>
            <person name="Goker M."/>
            <person name="Woyke T."/>
            <person name="Bristow J."/>
            <person name="Eisen J.A."/>
            <person name="Markowitz V."/>
            <person name="Hugenholtz P."/>
            <person name="Kyrpides N.C."/>
            <person name="Klenk H.P."/>
        </authorList>
    </citation>
    <scope>NUCLEOTIDE SEQUENCE [LARGE SCALE GENOMIC DNA]</scope>
    <source>
        <strain evidence="7">DSM 12809 / NBRC 114555 / N2460</strain>
    </source>
</reference>
<dbReference type="KEGG" id="dap:Dacet_1922"/>
<dbReference type="PaxDb" id="522772-Dacet_1922"/>
<dbReference type="InterPro" id="IPR002698">
    <property type="entry name" value="FTHF_cligase"/>
</dbReference>
<dbReference type="GO" id="GO:0046872">
    <property type="term" value="F:metal ion binding"/>
    <property type="evidence" value="ECO:0007669"/>
    <property type="project" value="UniProtKB-KW"/>
</dbReference>
<sequence length="157" mass="17641">MSDAVAERFLKEFGDFDSYLLYSSFKSEVETHSLIKYLYGMKKTVYLPVVSGDELKLGSYKGEASLSSGAFGIQEPVECTDFKHIDIAVVPGVAFDRALHRIGYGKGYYDRLLGAVRFGIIAGFAFECQLFDSFDHEPHDIPVDVLVTENDIYRRNS</sequence>
<dbReference type="GO" id="GO:0030272">
    <property type="term" value="F:5-formyltetrahydrofolate cyclo-ligase activity"/>
    <property type="evidence" value="ECO:0007669"/>
    <property type="project" value="UniProtKB-EC"/>
</dbReference>
<evidence type="ECO:0000256" key="5">
    <source>
        <dbReference type="RuleBase" id="RU361279"/>
    </source>
</evidence>
<keyword evidence="3 4" id="KW-0067">ATP-binding</keyword>
<dbReference type="PANTHER" id="PTHR23407:SF1">
    <property type="entry name" value="5-FORMYLTETRAHYDROFOLATE CYCLO-LIGASE"/>
    <property type="match status" value="1"/>
</dbReference>
<keyword evidence="6" id="KW-0436">Ligase</keyword>
<dbReference type="InterPro" id="IPR024185">
    <property type="entry name" value="FTHF_cligase-like_sf"/>
</dbReference>
<dbReference type="InParanoid" id="D4H123"/>
<comment type="similarity">
    <text evidence="1 5">Belongs to the 5-formyltetrahydrofolate cyclo-ligase family.</text>
</comment>
<dbReference type="AlphaFoldDB" id="D4H123"/>
<evidence type="ECO:0000313" key="6">
    <source>
        <dbReference type="EMBL" id="ADD68686.1"/>
    </source>
</evidence>
<dbReference type="InterPro" id="IPR037171">
    <property type="entry name" value="NagB/RpiA_transferase-like"/>
</dbReference>
<gene>
    <name evidence="6" type="ordered locus">Dacet_1922</name>
</gene>
<protein>
    <recommendedName>
        <fullName evidence="5">5-formyltetrahydrofolate cyclo-ligase</fullName>
        <ecNumber evidence="5">6.3.3.2</ecNumber>
    </recommendedName>
</protein>
<feature type="binding site" evidence="4">
    <location>
        <begin position="101"/>
        <end position="109"/>
    </location>
    <ligand>
        <name>ATP</name>
        <dbReference type="ChEBI" id="CHEBI:30616"/>
    </ligand>
</feature>
<dbReference type="Pfam" id="PF01812">
    <property type="entry name" value="5-FTHF_cyc-lig"/>
    <property type="match status" value="1"/>
</dbReference>
<keyword evidence="7" id="KW-1185">Reference proteome</keyword>
<dbReference type="PANTHER" id="PTHR23407">
    <property type="entry name" value="ATPASE INHIBITOR/5-FORMYLTETRAHYDROFOLATE CYCLO-LIGASE"/>
    <property type="match status" value="1"/>
</dbReference>
<dbReference type="eggNOG" id="COG0212">
    <property type="taxonomic scope" value="Bacteria"/>
</dbReference>
<dbReference type="STRING" id="522772.Dacet_1922"/>
<dbReference type="FunCoup" id="D4H123">
    <property type="interactions" value="288"/>
</dbReference>
<dbReference type="GO" id="GO:0009396">
    <property type="term" value="P:folic acid-containing compound biosynthetic process"/>
    <property type="evidence" value="ECO:0007669"/>
    <property type="project" value="TreeGrafter"/>
</dbReference>
<dbReference type="HOGENOM" id="CLU_066245_2_2_0"/>
<dbReference type="Gene3D" id="3.40.50.10420">
    <property type="entry name" value="NagB/RpiA/CoA transferase-like"/>
    <property type="match status" value="1"/>
</dbReference>
<dbReference type="NCBIfam" id="TIGR02727">
    <property type="entry name" value="MTHFS_bact"/>
    <property type="match status" value="1"/>
</dbReference>
<evidence type="ECO:0000256" key="4">
    <source>
        <dbReference type="PIRSR" id="PIRSR006806-1"/>
    </source>
</evidence>
<evidence type="ECO:0000256" key="3">
    <source>
        <dbReference type="ARBA" id="ARBA00022840"/>
    </source>
</evidence>
<dbReference type="Proteomes" id="UP000002012">
    <property type="component" value="Chromosome"/>
</dbReference>
<dbReference type="GO" id="GO:0005524">
    <property type="term" value="F:ATP binding"/>
    <property type="evidence" value="ECO:0007669"/>
    <property type="project" value="UniProtKB-KW"/>
</dbReference>
<evidence type="ECO:0000256" key="2">
    <source>
        <dbReference type="ARBA" id="ARBA00022741"/>
    </source>
</evidence>
<keyword evidence="5" id="KW-0479">Metal-binding</keyword>
<dbReference type="EC" id="6.3.3.2" evidence="5"/>
<dbReference type="SUPFAM" id="SSF100950">
    <property type="entry name" value="NagB/RpiA/CoA transferase-like"/>
    <property type="match status" value="1"/>
</dbReference>
<evidence type="ECO:0000313" key="7">
    <source>
        <dbReference type="Proteomes" id="UP000002012"/>
    </source>
</evidence>
<dbReference type="PIRSF" id="PIRSF006806">
    <property type="entry name" value="FTHF_cligase"/>
    <property type="match status" value="1"/>
</dbReference>
<comment type="cofactor">
    <cofactor evidence="5">
        <name>Mg(2+)</name>
        <dbReference type="ChEBI" id="CHEBI:18420"/>
    </cofactor>
</comment>
<name>D4H123_DENA2</name>
<dbReference type="GO" id="GO:0035999">
    <property type="term" value="P:tetrahydrofolate interconversion"/>
    <property type="evidence" value="ECO:0007669"/>
    <property type="project" value="TreeGrafter"/>
</dbReference>